<evidence type="ECO:0000313" key="6">
    <source>
        <dbReference type="Proteomes" id="UP000694429"/>
    </source>
</evidence>
<feature type="compositionally biased region" description="Basic and acidic residues" evidence="2">
    <location>
        <begin position="422"/>
        <end position="441"/>
    </location>
</feature>
<feature type="compositionally biased region" description="Basic and acidic residues" evidence="2">
    <location>
        <begin position="1231"/>
        <end position="1246"/>
    </location>
</feature>
<dbReference type="Ensembl" id="ENSCAFT00040020964.1">
    <property type="protein sequence ID" value="ENSCAFP00040018199.1"/>
    <property type="gene ID" value="ENSCAFG00040011363.1"/>
</dbReference>
<protein>
    <recommendedName>
        <fullName evidence="3">STI1 domain-containing protein</fullName>
    </recommendedName>
</protein>
<dbReference type="GO" id="GO:0005634">
    <property type="term" value="C:nucleus"/>
    <property type="evidence" value="ECO:0007669"/>
    <property type="project" value="UniProtKB-ARBA"/>
</dbReference>
<feature type="compositionally biased region" description="Basic and acidic residues" evidence="2">
    <location>
        <begin position="359"/>
        <end position="378"/>
    </location>
</feature>
<dbReference type="Pfam" id="PF22972">
    <property type="entry name" value="EVH1_PP4R3"/>
    <property type="match status" value="1"/>
</dbReference>
<dbReference type="Proteomes" id="UP000694542">
    <property type="component" value="Chromosome X"/>
</dbReference>
<dbReference type="InterPro" id="IPR006636">
    <property type="entry name" value="STI1_HS-bd"/>
</dbReference>
<feature type="compositionally biased region" description="Basic and acidic residues" evidence="2">
    <location>
        <begin position="284"/>
        <end position="314"/>
    </location>
</feature>
<dbReference type="InterPro" id="IPR016024">
    <property type="entry name" value="ARM-type_fold"/>
</dbReference>
<dbReference type="FunFam" id="2.30.29.30:FF:000051">
    <property type="entry name" value="Serine/threonine-protein phosphatase 4 regulatory subunit 3B"/>
    <property type="match status" value="1"/>
</dbReference>
<feature type="domain" description="STI1" evidence="3">
    <location>
        <begin position="276"/>
        <end position="310"/>
    </location>
</feature>
<accession>A0A8C0P2K2</accession>
<dbReference type="InterPro" id="IPR051137">
    <property type="entry name" value="PP4R3-like"/>
</dbReference>
<dbReference type="SMART" id="SM00727">
    <property type="entry name" value="STI1"/>
    <property type="match status" value="2"/>
</dbReference>
<reference evidence="4" key="3">
    <citation type="submission" date="2025-05" db="UniProtKB">
        <authorList>
            <consortium name="Ensembl"/>
        </authorList>
    </citation>
    <scope>IDENTIFICATION</scope>
</reference>
<feature type="compositionally biased region" description="Basic and acidic residues" evidence="2">
    <location>
        <begin position="473"/>
        <end position="491"/>
    </location>
</feature>
<name>A0A8C0P2K2_CANLF</name>
<feature type="compositionally biased region" description="Basic and acidic residues" evidence="2">
    <location>
        <begin position="242"/>
        <end position="263"/>
    </location>
</feature>
<evidence type="ECO:0000259" key="3">
    <source>
        <dbReference type="SMART" id="SM00727"/>
    </source>
</evidence>
<feature type="compositionally biased region" description="Basic and acidic residues" evidence="2">
    <location>
        <begin position="336"/>
        <end position="351"/>
    </location>
</feature>
<dbReference type="PANTHER" id="PTHR23318:SF19">
    <property type="entry name" value="PROTEIN PPP4R3C"/>
    <property type="match status" value="1"/>
</dbReference>
<dbReference type="Pfam" id="PF04802">
    <property type="entry name" value="PP4R3"/>
    <property type="match status" value="1"/>
</dbReference>
<feature type="compositionally biased region" description="Basic and acidic residues" evidence="2">
    <location>
        <begin position="219"/>
        <end position="234"/>
    </location>
</feature>
<dbReference type="SUPFAM" id="SSF50729">
    <property type="entry name" value="PH domain-like"/>
    <property type="match status" value="1"/>
</dbReference>
<evidence type="ECO:0000256" key="1">
    <source>
        <dbReference type="ARBA" id="ARBA00008809"/>
    </source>
</evidence>
<feature type="compositionally biased region" description="Basic and acidic residues" evidence="2">
    <location>
        <begin position="176"/>
        <end position="197"/>
    </location>
</feature>
<feature type="region of interest" description="Disordered" evidence="2">
    <location>
        <begin position="1"/>
        <end position="514"/>
    </location>
</feature>
<dbReference type="Ensembl" id="ENSCAFT00030040627.1">
    <property type="protein sequence ID" value="ENSCAFP00030035462.1"/>
    <property type="gene ID" value="ENSCAFG00030022141.1"/>
</dbReference>
<sequence>MTDTRNPAALQATRDPEAPHATRNSAAPHATRDPEAPHATRNSAAPHATRDPEAPHATRNSAAPPATRNPQAPHATRNSAAPHATRDPQAPHATRKSAAPPATCDPEAPPATRNSAAPHATRNSAAPPATRNPQAPPATRNSAAPPATRDPEAPRAARNSAAPPATGDPEVLQATRDPEMPHAARDPEALHAPRDPEVLQAARDPAAPDATRHPVALHGARDPEAPHARRDPKAPHATGDPEVPRAARDPEAPHAGRDPEAPRAARNSAVPPATGDPEVLQAIRDPEMPHAARDPEVLQATRDPEALHAPRDPEVLQAARDPAAPDAARHPVALHGARDPEAPHARRDPKAPHATGDPEVPRAARDPEAPHAGRDPKAPHTTGDPEVPCTTSDPEAPHAGLYPKAPHTTGDPEVPHATSDPEAPHAGRDPEAPHAGRDPEAPHATGDPEVPRAARDPEAPHAARNPKVLQAARDPEMSHATRDPEAPHTTRDPVAPQATGDPAVPHAETRVGDKRPEITMADKRHHVTLYSLNQDQEWEELGTGHISSTYVERLQGVFLLVQSDSHGSLILESKINSNTPYQKQQETLIVWSEAENHGMALSFQDTEGCRQIWEDICRVQGKDPSVEITQDLLEESEDEQLDDILETNTVLVLPNCELSKLEEISDLITSVLLSPIHKERLALILENEAYIKNLLQLFRACEDLGDIANLHYLYEIIKGILFLNKTGLFEILFSADCIMDVVGCLEYDPALAQPKRHREFLTQNARFKEIVPITDCELMQKIHQTYKVQYIYDILLPIPSVFEENLLSALTAFIFLNKVEIVSMLQEDDNFLPEVFAQLRDETIDDDKRRELLFFFKEFCDFSQTLHPPRKDELFKTLTELGVLPVLKVVMSMEDVQIRSAATDIFTYLVEYSPSMIREFIVEEAQQSEDGNLFINLVIEQMICDNDPELGGAVHLMGLLRVLLDPENMLTTSNKCERSEFLNFFYKHCIHIFIAPLFAATAERIHEEDNTAGSDQNNRNCLNNYQTAQLLSLILELLTFCVEHHTYYIKNYILSKDLLRRVLILMNSKHTFLILCALRFMRRMIDLKDELYNSYIIKGNLFEPVVSAFLDNGTRYNMLNSAVIELFEYIRVENIKSLVAHIVENFYETLESIEYVQTFKGLKIKYEEEKDRQSQIRKNLHSVTYSKIFHRSARVLEKKEERCLKENSEEREAVRPPLENDFQGHYDKFVETKKPKENEDRVDLHKTATSGGYKITSSHSAGTANGTSSLNGRSMVGLVNRPDEEKDKEEETSPRKRQHLNL</sequence>
<dbReference type="InterPro" id="IPR006887">
    <property type="entry name" value="P4R3-like_central_dom"/>
</dbReference>
<dbReference type="SUPFAM" id="SSF48371">
    <property type="entry name" value="ARM repeat"/>
    <property type="match status" value="1"/>
</dbReference>
<proteinExistence type="inferred from homology"/>
<evidence type="ECO:0000313" key="5">
    <source>
        <dbReference type="Ensembl" id="ENSCAFP00040018199.1"/>
    </source>
</evidence>
<feature type="compositionally biased region" description="Low complexity" evidence="2">
    <location>
        <begin position="156"/>
        <end position="165"/>
    </location>
</feature>
<dbReference type="Proteomes" id="UP000694429">
    <property type="component" value="Chromosome X"/>
</dbReference>
<evidence type="ECO:0000256" key="2">
    <source>
        <dbReference type="SAM" id="MobiDB-lite"/>
    </source>
</evidence>
<dbReference type="InterPro" id="IPR055236">
    <property type="entry name" value="EVH1_PP4R3"/>
</dbReference>
<dbReference type="PANTHER" id="PTHR23318">
    <property type="entry name" value="ATP SYNTHASE GAMMA-RELATED"/>
    <property type="match status" value="1"/>
</dbReference>
<dbReference type="Gene3D" id="2.30.29.30">
    <property type="entry name" value="Pleckstrin-homology domain (PH domain)/Phosphotyrosine-binding domain (PTB)"/>
    <property type="match status" value="1"/>
</dbReference>
<reference evidence="5" key="1">
    <citation type="submission" date="2018-10" db="EMBL/GenBank/DDBJ databases">
        <title>De novo assembly of a Great Dane genome.</title>
        <authorList>
            <person name="Kidd J.M."/>
            <person name="Pendleton A.L."/>
            <person name="Shen F."/>
            <person name="Emery S."/>
        </authorList>
    </citation>
    <scope>NUCLEOTIDE SEQUENCE [LARGE SCALE GENOMIC DNA]</scope>
    <source>
        <strain evidence="5">Great Dane</strain>
    </source>
</reference>
<organism evidence="4 6">
    <name type="scientific">Canis lupus familiaris</name>
    <name type="common">Dog</name>
    <name type="synonym">Canis familiaris</name>
    <dbReference type="NCBI Taxonomy" id="9615"/>
    <lineage>
        <taxon>Eukaryota</taxon>
        <taxon>Metazoa</taxon>
        <taxon>Chordata</taxon>
        <taxon>Craniata</taxon>
        <taxon>Vertebrata</taxon>
        <taxon>Euteleostomi</taxon>
        <taxon>Mammalia</taxon>
        <taxon>Eutheria</taxon>
        <taxon>Laurasiatheria</taxon>
        <taxon>Carnivora</taxon>
        <taxon>Caniformia</taxon>
        <taxon>Canidae</taxon>
        <taxon>Canis</taxon>
    </lineage>
</organism>
<feature type="region of interest" description="Disordered" evidence="2">
    <location>
        <begin position="1231"/>
        <end position="1302"/>
    </location>
</feature>
<feature type="compositionally biased region" description="Basic and acidic residues" evidence="2">
    <location>
        <begin position="1281"/>
        <end position="1294"/>
    </location>
</feature>
<feature type="compositionally biased region" description="Polar residues" evidence="2">
    <location>
        <begin position="1247"/>
        <end position="1272"/>
    </location>
</feature>
<feature type="domain" description="STI1" evidence="3">
    <location>
        <begin position="168"/>
        <end position="202"/>
    </location>
</feature>
<reference evidence="4" key="2">
    <citation type="submission" date="2019-03" db="EMBL/GenBank/DDBJ databases">
        <authorList>
            <person name="Warren W.C."/>
            <person name="Johnson G.S."/>
        </authorList>
    </citation>
    <scope>NUCLEOTIDE SEQUENCE [LARGE SCALE GENOMIC DNA]</scope>
    <source>
        <strain evidence="4">Basenji</strain>
    </source>
</reference>
<dbReference type="GO" id="GO:0019888">
    <property type="term" value="F:protein phosphatase regulator activity"/>
    <property type="evidence" value="ECO:0007669"/>
    <property type="project" value="InterPro"/>
</dbReference>
<evidence type="ECO:0000313" key="4">
    <source>
        <dbReference type="Ensembl" id="ENSCAFP00030035462.1"/>
    </source>
</evidence>
<dbReference type="InterPro" id="IPR011993">
    <property type="entry name" value="PH-like_dom_sf"/>
</dbReference>
<feature type="compositionally biased region" description="Basic and acidic residues" evidence="2">
    <location>
        <begin position="449"/>
        <end position="461"/>
    </location>
</feature>
<comment type="similarity">
    <text evidence="1">Belongs to the SMEK family.</text>
</comment>